<dbReference type="GO" id="GO:0007507">
    <property type="term" value="P:heart development"/>
    <property type="evidence" value="ECO:0007669"/>
    <property type="project" value="TreeGrafter"/>
</dbReference>
<evidence type="ECO:0000256" key="4">
    <source>
        <dbReference type="ARBA" id="ARBA00022833"/>
    </source>
</evidence>
<proteinExistence type="predicted"/>
<evidence type="ECO:0000256" key="8">
    <source>
        <dbReference type="PROSITE-ProRule" id="PRU00125"/>
    </source>
</evidence>
<dbReference type="InterPro" id="IPR001781">
    <property type="entry name" value="Znf_LIM"/>
</dbReference>
<dbReference type="AlphaFoldDB" id="A0A3B3ZSS4"/>
<dbReference type="CDD" id="cd06753">
    <property type="entry name" value="PDZ_PDLIM-like"/>
    <property type="match status" value="1"/>
</dbReference>
<dbReference type="Gene3D" id="2.10.110.10">
    <property type="entry name" value="Cysteine Rich Protein"/>
    <property type="match status" value="1"/>
</dbReference>
<evidence type="ECO:0000313" key="11">
    <source>
        <dbReference type="Ensembl" id="ENSPMGP00000007361.1"/>
    </source>
</evidence>
<evidence type="ECO:0000256" key="1">
    <source>
        <dbReference type="ARBA" id="ARBA00004216"/>
    </source>
</evidence>
<comment type="function">
    <text evidence="6">May play a role in the organization of actin filament arrays within muscle cells.</text>
</comment>
<keyword evidence="4 8" id="KW-0862">Zinc</keyword>
<dbReference type="GO" id="GO:0051371">
    <property type="term" value="F:muscle alpha-actinin binding"/>
    <property type="evidence" value="ECO:0007669"/>
    <property type="project" value="TreeGrafter"/>
</dbReference>
<dbReference type="FunFam" id="2.30.42.10:FF:000055">
    <property type="entry name" value="PDZ and LIM domain protein 3"/>
    <property type="match status" value="1"/>
</dbReference>
<dbReference type="Proteomes" id="UP000261520">
    <property type="component" value="Unplaced"/>
</dbReference>
<protein>
    <recommendedName>
        <fullName evidence="7">PDZ and LIM domain protein 3</fullName>
    </recommendedName>
</protein>
<keyword evidence="2" id="KW-0963">Cytoplasm</keyword>
<dbReference type="Gene3D" id="2.30.42.10">
    <property type="match status" value="1"/>
</dbReference>
<reference evidence="11" key="1">
    <citation type="submission" date="2025-08" db="UniProtKB">
        <authorList>
            <consortium name="Ensembl"/>
        </authorList>
    </citation>
    <scope>IDENTIFICATION</scope>
</reference>
<dbReference type="GO" id="GO:0061061">
    <property type="term" value="P:muscle structure development"/>
    <property type="evidence" value="ECO:0007669"/>
    <property type="project" value="TreeGrafter"/>
</dbReference>
<dbReference type="STRING" id="409849.ENSPMGP00000007361"/>
<keyword evidence="12" id="KW-1185">Reference proteome</keyword>
<feature type="domain" description="PDZ" evidence="10">
    <location>
        <begin position="1"/>
        <end position="84"/>
    </location>
</feature>
<dbReference type="SUPFAM" id="SSF57716">
    <property type="entry name" value="Glucocorticoid receptor-like (DNA-binding domain)"/>
    <property type="match status" value="2"/>
</dbReference>
<evidence type="ECO:0000256" key="6">
    <source>
        <dbReference type="ARBA" id="ARBA00037484"/>
    </source>
</evidence>
<dbReference type="Pfam" id="PF15936">
    <property type="entry name" value="DUF4749"/>
    <property type="match status" value="1"/>
</dbReference>
<evidence type="ECO:0000256" key="2">
    <source>
        <dbReference type="ARBA" id="ARBA00022490"/>
    </source>
</evidence>
<accession>A0A3B3ZSS4</accession>
<keyword evidence="3 8" id="KW-0479">Metal-binding</keyword>
<name>A0A3B3ZSS4_9GOBI</name>
<dbReference type="GO" id="GO:0031941">
    <property type="term" value="C:filamentous actin"/>
    <property type="evidence" value="ECO:0007669"/>
    <property type="project" value="TreeGrafter"/>
</dbReference>
<dbReference type="CDD" id="cd09450">
    <property type="entry name" value="LIM_ALP"/>
    <property type="match status" value="1"/>
</dbReference>
<dbReference type="GO" id="GO:0030036">
    <property type="term" value="P:actin cytoskeleton organization"/>
    <property type="evidence" value="ECO:0007669"/>
    <property type="project" value="TreeGrafter"/>
</dbReference>
<dbReference type="InterPro" id="IPR001478">
    <property type="entry name" value="PDZ"/>
</dbReference>
<dbReference type="GO" id="GO:0003779">
    <property type="term" value="F:actin binding"/>
    <property type="evidence" value="ECO:0007669"/>
    <property type="project" value="TreeGrafter"/>
</dbReference>
<sequence>MPLSVVLQGPAPWGFRLTGGKDFNQPLTISRITPGSRASVANLCAGDVIVAIEGVSASDMLHCEAQNKIKEATSQLHLTIERNEARLWCPRVVEDGKLHPYKMNLEAEQQEYKPIGTAHNRKAQPFIAAANIDDKRQVVSTSYNTPIGLYSSGNIQDAMEGQIRGLVPPRQVSPRTLTSIEDSDVYRMLQQDHEEPLEPRQSGSFRALQEFVDSDGKCTRPIVTRSVKAPTTKPHAPTGNLQKLPVCDKCGNGIVGTVVKARDKYRHPGCFVCSDCDMNLKQKGYFFVEGQLYCESHARARMRPPEGHELITTYPSA</sequence>
<dbReference type="GO" id="GO:0046872">
    <property type="term" value="F:metal ion binding"/>
    <property type="evidence" value="ECO:0007669"/>
    <property type="project" value="UniProtKB-KW"/>
</dbReference>
<dbReference type="GO" id="GO:0005912">
    <property type="term" value="C:adherens junction"/>
    <property type="evidence" value="ECO:0007669"/>
    <property type="project" value="TreeGrafter"/>
</dbReference>
<dbReference type="InterPro" id="IPR031847">
    <property type="entry name" value="PDLI1-4/Zasp-like_mid"/>
</dbReference>
<dbReference type="SUPFAM" id="SSF50156">
    <property type="entry name" value="PDZ domain-like"/>
    <property type="match status" value="1"/>
</dbReference>
<dbReference type="Ensembl" id="ENSPMGT00000007836.1">
    <property type="protein sequence ID" value="ENSPMGP00000007361.1"/>
    <property type="gene ID" value="ENSPMGG00000006104.1"/>
</dbReference>
<dbReference type="InterPro" id="IPR036034">
    <property type="entry name" value="PDZ_sf"/>
</dbReference>
<dbReference type="GO" id="GO:0030018">
    <property type="term" value="C:Z disc"/>
    <property type="evidence" value="ECO:0007669"/>
    <property type="project" value="UniProtKB-SubCell"/>
</dbReference>
<dbReference type="Pfam" id="PF00412">
    <property type="entry name" value="LIM"/>
    <property type="match status" value="1"/>
</dbReference>
<dbReference type="GO" id="GO:0001725">
    <property type="term" value="C:stress fiber"/>
    <property type="evidence" value="ECO:0007669"/>
    <property type="project" value="TreeGrafter"/>
</dbReference>
<organism evidence="11 12">
    <name type="scientific">Periophthalmus magnuspinnatus</name>
    <dbReference type="NCBI Taxonomy" id="409849"/>
    <lineage>
        <taxon>Eukaryota</taxon>
        <taxon>Metazoa</taxon>
        <taxon>Chordata</taxon>
        <taxon>Craniata</taxon>
        <taxon>Vertebrata</taxon>
        <taxon>Euteleostomi</taxon>
        <taxon>Actinopterygii</taxon>
        <taxon>Neopterygii</taxon>
        <taxon>Teleostei</taxon>
        <taxon>Neoteleostei</taxon>
        <taxon>Acanthomorphata</taxon>
        <taxon>Gobiaria</taxon>
        <taxon>Gobiiformes</taxon>
        <taxon>Gobioidei</taxon>
        <taxon>Gobiidae</taxon>
        <taxon>Oxudercinae</taxon>
        <taxon>Periophthalmus</taxon>
    </lineage>
</organism>
<feature type="domain" description="LIM zinc-binding" evidence="9">
    <location>
        <begin position="245"/>
        <end position="304"/>
    </location>
</feature>
<evidence type="ECO:0000256" key="3">
    <source>
        <dbReference type="ARBA" id="ARBA00022723"/>
    </source>
</evidence>
<dbReference type="PROSITE" id="PS50106">
    <property type="entry name" value="PDZ"/>
    <property type="match status" value="1"/>
</dbReference>
<dbReference type="PROSITE" id="PS00478">
    <property type="entry name" value="LIM_DOMAIN_1"/>
    <property type="match status" value="1"/>
</dbReference>
<dbReference type="FunFam" id="2.10.110.10:FF:000026">
    <property type="entry name" value="PDZ and LIM domain protein 3"/>
    <property type="match status" value="1"/>
</dbReference>
<evidence type="ECO:0000256" key="5">
    <source>
        <dbReference type="ARBA" id="ARBA00023038"/>
    </source>
</evidence>
<evidence type="ECO:0000313" key="12">
    <source>
        <dbReference type="Proteomes" id="UP000261520"/>
    </source>
</evidence>
<dbReference type="PANTHER" id="PTHR24214:SF7">
    <property type="entry name" value="PDZ AND LIM DOMAIN PROTEIN 3"/>
    <property type="match status" value="1"/>
</dbReference>
<evidence type="ECO:0000259" key="10">
    <source>
        <dbReference type="PROSITE" id="PS50106"/>
    </source>
</evidence>
<dbReference type="SMART" id="SM00735">
    <property type="entry name" value="ZM"/>
    <property type="match status" value="1"/>
</dbReference>
<dbReference type="PROSITE" id="PS50023">
    <property type="entry name" value="LIM_DOMAIN_2"/>
    <property type="match status" value="1"/>
</dbReference>
<dbReference type="PANTHER" id="PTHR24214">
    <property type="entry name" value="PDZ AND LIM DOMAIN PROTEIN ZASP"/>
    <property type="match status" value="1"/>
</dbReference>
<reference evidence="11" key="2">
    <citation type="submission" date="2025-09" db="UniProtKB">
        <authorList>
            <consortium name="Ensembl"/>
        </authorList>
    </citation>
    <scope>IDENTIFICATION</scope>
</reference>
<dbReference type="SMART" id="SM00228">
    <property type="entry name" value="PDZ"/>
    <property type="match status" value="1"/>
</dbReference>
<dbReference type="SMART" id="SM00132">
    <property type="entry name" value="LIM"/>
    <property type="match status" value="1"/>
</dbReference>
<evidence type="ECO:0000256" key="7">
    <source>
        <dbReference type="ARBA" id="ARBA00039371"/>
    </source>
</evidence>
<dbReference type="Pfam" id="PF00595">
    <property type="entry name" value="PDZ"/>
    <property type="match status" value="1"/>
</dbReference>
<evidence type="ECO:0000259" key="9">
    <source>
        <dbReference type="PROSITE" id="PS50023"/>
    </source>
</evidence>
<keyword evidence="5 8" id="KW-0440">LIM domain</keyword>
<dbReference type="InterPro" id="IPR050604">
    <property type="entry name" value="PDZ-LIM_domain"/>
</dbReference>
<dbReference type="InterPro" id="IPR006643">
    <property type="entry name" value="Zasp-like_motif"/>
</dbReference>
<comment type="subcellular location">
    <subcellularLocation>
        <location evidence="1">Cytoplasm</location>
        <location evidence="1">Myofibril</location>
        <location evidence="1">Sarcomere</location>
        <location evidence="1">Z line</location>
    </subcellularLocation>
</comment>